<dbReference type="EMBL" id="JAUZMZ010000300">
    <property type="protein sequence ID" value="MEE2035384.1"/>
    <property type="molecule type" value="Genomic_DNA"/>
</dbReference>
<comment type="caution">
    <text evidence="2">The sequence shown here is derived from an EMBL/GenBank/DDBJ whole genome shotgun (WGS) entry which is preliminary data.</text>
</comment>
<protein>
    <submittedName>
        <fullName evidence="2">Uncharacterized protein</fullName>
    </submittedName>
</protein>
<feature type="compositionally biased region" description="Polar residues" evidence="1">
    <location>
        <begin position="93"/>
        <end position="104"/>
    </location>
</feature>
<evidence type="ECO:0000313" key="3">
    <source>
        <dbReference type="Proteomes" id="UP001331936"/>
    </source>
</evidence>
<organism evidence="2 3">
    <name type="scientific">Rhodococcus chondri</name>
    <dbReference type="NCBI Taxonomy" id="3065941"/>
    <lineage>
        <taxon>Bacteria</taxon>
        <taxon>Bacillati</taxon>
        <taxon>Actinomycetota</taxon>
        <taxon>Actinomycetes</taxon>
        <taxon>Mycobacteriales</taxon>
        <taxon>Nocardiaceae</taxon>
        <taxon>Rhodococcus</taxon>
    </lineage>
</organism>
<name>A0ABU7K0N8_9NOCA</name>
<evidence type="ECO:0000256" key="1">
    <source>
        <dbReference type="SAM" id="MobiDB-lite"/>
    </source>
</evidence>
<gene>
    <name evidence="2" type="ORF">Q8814_25310</name>
</gene>
<keyword evidence="3" id="KW-1185">Reference proteome</keyword>
<accession>A0ABU7K0N8</accession>
<reference evidence="2 3" key="1">
    <citation type="submission" date="2023-08" db="EMBL/GenBank/DDBJ databases">
        <authorList>
            <person name="Girao M."/>
            <person name="Carvalho M.F."/>
        </authorList>
    </citation>
    <scope>NUCLEOTIDE SEQUENCE [LARGE SCALE GENOMIC DNA]</scope>
    <source>
        <strain evidence="2 3">CC-R104</strain>
    </source>
</reference>
<sequence>MDTASTAPATATARNRAGTISVRTTDEGLPMELQIDPRELRYGAARLAEEIVALNRRAALEAAALRRDTLAAQGVPGDVLDRIGLPTRADVARSQQQQDETQPPVSWLRPV</sequence>
<proteinExistence type="predicted"/>
<evidence type="ECO:0000313" key="2">
    <source>
        <dbReference type="EMBL" id="MEE2035384.1"/>
    </source>
</evidence>
<dbReference type="RefSeq" id="WP_330154705.1">
    <property type="nucleotide sequence ID" value="NZ_JAUZMZ010000300.1"/>
</dbReference>
<feature type="region of interest" description="Disordered" evidence="1">
    <location>
        <begin position="89"/>
        <end position="111"/>
    </location>
</feature>
<dbReference type="Proteomes" id="UP001331936">
    <property type="component" value="Unassembled WGS sequence"/>
</dbReference>